<evidence type="ECO:0000313" key="1">
    <source>
        <dbReference type="EMBL" id="KAH6945499.1"/>
    </source>
</evidence>
<protein>
    <submittedName>
        <fullName evidence="1">Uncharacterized protein</fullName>
    </submittedName>
</protein>
<comment type="caution">
    <text evidence="1">The sequence shown here is derived from an EMBL/GenBank/DDBJ whole genome shotgun (WGS) entry which is preliminary data.</text>
</comment>
<dbReference type="EMBL" id="CM023481">
    <property type="protein sequence ID" value="KAH6945499.1"/>
    <property type="molecule type" value="Genomic_DNA"/>
</dbReference>
<accession>A0ACB7THK4</accession>
<gene>
    <name evidence="1" type="ORF">HPB50_008789</name>
</gene>
<evidence type="ECO:0000313" key="2">
    <source>
        <dbReference type="Proteomes" id="UP000821845"/>
    </source>
</evidence>
<reference evidence="1" key="1">
    <citation type="submission" date="2020-05" db="EMBL/GenBank/DDBJ databases">
        <title>Large-scale comparative analyses of tick genomes elucidate their genetic diversity and vector capacities.</title>
        <authorList>
            <person name="Jia N."/>
            <person name="Wang J."/>
            <person name="Shi W."/>
            <person name="Du L."/>
            <person name="Sun Y."/>
            <person name="Zhan W."/>
            <person name="Jiang J."/>
            <person name="Wang Q."/>
            <person name="Zhang B."/>
            <person name="Ji P."/>
            <person name="Sakyi L.B."/>
            <person name="Cui X."/>
            <person name="Yuan T."/>
            <person name="Jiang B."/>
            <person name="Yang W."/>
            <person name="Lam T.T.-Y."/>
            <person name="Chang Q."/>
            <person name="Ding S."/>
            <person name="Wang X."/>
            <person name="Zhu J."/>
            <person name="Ruan X."/>
            <person name="Zhao L."/>
            <person name="Wei J."/>
            <person name="Que T."/>
            <person name="Du C."/>
            <person name="Cheng J."/>
            <person name="Dai P."/>
            <person name="Han X."/>
            <person name="Huang E."/>
            <person name="Gao Y."/>
            <person name="Liu J."/>
            <person name="Shao H."/>
            <person name="Ye R."/>
            <person name="Li L."/>
            <person name="Wei W."/>
            <person name="Wang X."/>
            <person name="Wang C."/>
            <person name="Yang T."/>
            <person name="Huo Q."/>
            <person name="Li W."/>
            <person name="Guo W."/>
            <person name="Chen H."/>
            <person name="Zhou L."/>
            <person name="Ni X."/>
            <person name="Tian J."/>
            <person name="Zhou Y."/>
            <person name="Sheng Y."/>
            <person name="Liu T."/>
            <person name="Pan Y."/>
            <person name="Xia L."/>
            <person name="Li J."/>
            <person name="Zhao F."/>
            <person name="Cao W."/>
        </authorList>
    </citation>
    <scope>NUCLEOTIDE SEQUENCE</scope>
    <source>
        <strain evidence="1">Hyas-2018</strain>
    </source>
</reference>
<proteinExistence type="predicted"/>
<keyword evidence="2" id="KW-1185">Reference proteome</keyword>
<name>A0ACB7THK4_HYAAI</name>
<sequence>MWRQVRFLKDNLRVLCGRGQTTIGQQRSCQDWSKTAEQTTEFLWARVRLQLPRKEKARQTNGKVLVLGWAKLPEYVTELLKKGPKYASEPVLSPPKITLSRDVSRRVSEGLRPGCLSECVDVVGRTQTCGQNGVAFLSRAFSCRLCGCCRRAEMTTRCDGGHHHIRRCPGRPAKVGGLSADTVAAKDEAKAAFALLGNIPGVLACVNGTLVAIRKPQGLGLGDTASILSRKGYYTLNVMVDLGDWTLEELCRGVPPAEQSGDEQALEP</sequence>
<dbReference type="Proteomes" id="UP000821845">
    <property type="component" value="Chromosome 1"/>
</dbReference>
<organism evidence="1 2">
    <name type="scientific">Hyalomma asiaticum</name>
    <name type="common">Tick</name>
    <dbReference type="NCBI Taxonomy" id="266040"/>
    <lineage>
        <taxon>Eukaryota</taxon>
        <taxon>Metazoa</taxon>
        <taxon>Ecdysozoa</taxon>
        <taxon>Arthropoda</taxon>
        <taxon>Chelicerata</taxon>
        <taxon>Arachnida</taxon>
        <taxon>Acari</taxon>
        <taxon>Parasitiformes</taxon>
        <taxon>Ixodida</taxon>
        <taxon>Ixodoidea</taxon>
        <taxon>Ixodidae</taxon>
        <taxon>Hyalomminae</taxon>
        <taxon>Hyalomma</taxon>
    </lineage>
</organism>